<sequence>MSKLRGESFSDEEGSDYITEPKSERLPALPTDPYAAAIDSDVLQLGSIVETQERFDPCMDDLLGKGMLLAGSQGTGKSNIIGLVARSAGQIGMPFLIIDFKGEFYTLTDVVPNGIVAGHPDASDQFSGGFFPLTSENTAELAQILMEGPFQVILDVPSYNGDNDEVAAVIANLLHALMDWSKDIKRQGGDPWPCLVITDEAHNFLPERKPLSALVMQRPDESFGSMTKAYSRMANTGRSFGYTLLLATQRLPNIAKWSIANLQTKVILAHAEKNDLNACEVETGGLVDKEVIKRLQQGTGVVMGFTHDPIIVHFDKQLARHVSVTPKVAHLKKQFSHSRSQQQDISKFMSTKYQSSLAVNEYVNTPVEPVNDRECPVNIHEGEETINDQNTPKFTPEQSAEVLKAYGILLKSGQAPTRNALRIWLYENVSKAWNTSQKNYDVFKAICDEYGL</sequence>
<dbReference type="Proteomes" id="UP000287188">
    <property type="component" value="Unassembled WGS sequence"/>
</dbReference>
<reference evidence="3" key="1">
    <citation type="submission" date="2018-12" db="EMBL/GenBank/DDBJ databases">
        <title>Tengunoibacter tsumagoiensis gen. nov., sp. nov., Dictyobacter kobayashii sp. nov., D. alpinus sp. nov., and D. joshuensis sp. nov. and description of Dictyobacteraceae fam. nov. within the order Ktedonobacterales isolated from Tengu-no-mugimeshi.</title>
        <authorList>
            <person name="Wang C.M."/>
            <person name="Zheng Y."/>
            <person name="Sakai Y."/>
            <person name="Toyoda A."/>
            <person name="Minakuchi Y."/>
            <person name="Abe K."/>
            <person name="Yokota A."/>
            <person name="Yabe S."/>
        </authorList>
    </citation>
    <scope>NUCLEOTIDE SEQUENCE [LARGE SCALE GENOMIC DNA]</scope>
    <source>
        <strain evidence="3">Uno11</strain>
    </source>
</reference>
<dbReference type="SUPFAM" id="SSF52540">
    <property type="entry name" value="P-loop containing nucleoside triphosphate hydrolases"/>
    <property type="match status" value="1"/>
</dbReference>
<evidence type="ECO:0008006" key="4">
    <source>
        <dbReference type="Google" id="ProtNLM"/>
    </source>
</evidence>
<proteinExistence type="predicted"/>
<dbReference type="EMBL" id="BIFS01000001">
    <property type="protein sequence ID" value="GCE18977.1"/>
    <property type="molecule type" value="Genomic_DNA"/>
</dbReference>
<evidence type="ECO:0000256" key="1">
    <source>
        <dbReference type="SAM" id="MobiDB-lite"/>
    </source>
</evidence>
<dbReference type="AlphaFoldDB" id="A0A402AIM7"/>
<keyword evidence="3" id="KW-1185">Reference proteome</keyword>
<dbReference type="Gene3D" id="3.40.50.300">
    <property type="entry name" value="P-loop containing nucleotide triphosphate hydrolases"/>
    <property type="match status" value="1"/>
</dbReference>
<evidence type="ECO:0000313" key="3">
    <source>
        <dbReference type="Proteomes" id="UP000287188"/>
    </source>
</evidence>
<name>A0A402AIM7_9CHLR</name>
<dbReference type="InterPro" id="IPR008571">
    <property type="entry name" value="HerA-like"/>
</dbReference>
<feature type="region of interest" description="Disordered" evidence="1">
    <location>
        <begin position="1"/>
        <end position="28"/>
    </location>
</feature>
<gene>
    <name evidence="2" type="ORF">KDK_27770</name>
</gene>
<dbReference type="PANTHER" id="PTHR42957:SF1">
    <property type="entry name" value="HELICASE MJ1565-RELATED"/>
    <property type="match status" value="1"/>
</dbReference>
<dbReference type="PANTHER" id="PTHR42957">
    <property type="entry name" value="HELICASE MJ1565-RELATED"/>
    <property type="match status" value="1"/>
</dbReference>
<comment type="caution">
    <text evidence="2">The sequence shown here is derived from an EMBL/GenBank/DDBJ whole genome shotgun (WGS) entry which is preliminary data.</text>
</comment>
<protein>
    <recommendedName>
        <fullName evidence="4">Helicase HerA central domain-containing protein</fullName>
    </recommendedName>
</protein>
<accession>A0A402AIM7</accession>
<evidence type="ECO:0000313" key="2">
    <source>
        <dbReference type="EMBL" id="GCE18977.1"/>
    </source>
</evidence>
<dbReference type="InterPro" id="IPR027417">
    <property type="entry name" value="P-loop_NTPase"/>
</dbReference>
<organism evidence="2 3">
    <name type="scientific">Dictyobacter kobayashii</name>
    <dbReference type="NCBI Taxonomy" id="2014872"/>
    <lineage>
        <taxon>Bacteria</taxon>
        <taxon>Bacillati</taxon>
        <taxon>Chloroflexota</taxon>
        <taxon>Ktedonobacteria</taxon>
        <taxon>Ktedonobacterales</taxon>
        <taxon>Dictyobacteraceae</taxon>
        <taxon>Dictyobacter</taxon>
    </lineage>
</organism>